<evidence type="ECO:0008006" key="3">
    <source>
        <dbReference type="Google" id="ProtNLM"/>
    </source>
</evidence>
<evidence type="ECO:0000313" key="1">
    <source>
        <dbReference type="EMBL" id="RED66130.1"/>
    </source>
</evidence>
<dbReference type="RefSeq" id="WP_115991075.1">
    <property type="nucleotide sequence ID" value="NZ_QRDY01000001.1"/>
</dbReference>
<name>A0A3D9IWC3_9BACL</name>
<dbReference type="EMBL" id="QRDY01000001">
    <property type="protein sequence ID" value="RED66130.1"/>
    <property type="molecule type" value="Genomic_DNA"/>
</dbReference>
<organism evidence="1 2">
    <name type="scientific">Cohnella lupini</name>
    <dbReference type="NCBI Taxonomy" id="1294267"/>
    <lineage>
        <taxon>Bacteria</taxon>
        <taxon>Bacillati</taxon>
        <taxon>Bacillota</taxon>
        <taxon>Bacilli</taxon>
        <taxon>Bacillales</taxon>
        <taxon>Paenibacillaceae</taxon>
        <taxon>Cohnella</taxon>
    </lineage>
</organism>
<comment type="caution">
    <text evidence="1">The sequence shown here is derived from an EMBL/GenBank/DDBJ whole genome shotgun (WGS) entry which is preliminary data.</text>
</comment>
<reference evidence="1 2" key="1">
    <citation type="submission" date="2018-07" db="EMBL/GenBank/DDBJ databases">
        <title>Genomic Encyclopedia of Type Strains, Phase III (KMG-III): the genomes of soil and plant-associated and newly described type strains.</title>
        <authorList>
            <person name="Whitman W."/>
        </authorList>
    </citation>
    <scope>NUCLEOTIDE SEQUENCE [LARGE SCALE GENOMIC DNA]</scope>
    <source>
        <strain evidence="1 2">CECT 8236</strain>
    </source>
</reference>
<accession>A0A3D9IWC3</accession>
<dbReference type="OrthoDB" id="2678814at2"/>
<dbReference type="AlphaFoldDB" id="A0A3D9IWC3"/>
<dbReference type="Proteomes" id="UP000256869">
    <property type="component" value="Unassembled WGS sequence"/>
</dbReference>
<protein>
    <recommendedName>
        <fullName evidence="3">SMI1/KNR4 family protein</fullName>
    </recommendedName>
</protein>
<proteinExistence type="predicted"/>
<evidence type="ECO:0000313" key="2">
    <source>
        <dbReference type="Proteomes" id="UP000256869"/>
    </source>
</evidence>
<sequence length="158" mass="18352">MDLHLFEEALKALQFPKSSEGLSLNIKAFFISKKIPNHIIEFYERFSFIHSIRFGSNFFYKANDLDEENKDMPNSKCIESGLLIIGHGLNGDYIVLNLKSSHIGFIYHDELYENEECRIENIYIDMGLSLGEFYNKSFNEKGFPVDGYQAEIYKNNLV</sequence>
<gene>
    <name evidence="1" type="ORF">DFP95_101628</name>
</gene>
<keyword evidence="2" id="KW-1185">Reference proteome</keyword>